<dbReference type="InterPro" id="IPR027417">
    <property type="entry name" value="P-loop_NTPase"/>
</dbReference>
<dbReference type="FunFam" id="1.20.120.1080:FF:000002">
    <property type="entry name" value="Putative ATP-dependent RNA helicase DHX36"/>
    <property type="match status" value="1"/>
</dbReference>
<feature type="region of interest" description="Disordered" evidence="5">
    <location>
        <begin position="20"/>
        <end position="39"/>
    </location>
</feature>
<evidence type="ECO:0000256" key="4">
    <source>
        <dbReference type="ARBA" id="ARBA00022840"/>
    </source>
</evidence>
<dbReference type="PANTHER" id="PTHR18934:SF203">
    <property type="entry name" value="ATP-DEPENDENT RNA HELICASE A"/>
    <property type="match status" value="1"/>
</dbReference>
<feature type="region of interest" description="Disordered" evidence="5">
    <location>
        <begin position="1382"/>
        <end position="1423"/>
    </location>
</feature>
<dbReference type="SMART" id="SM00487">
    <property type="entry name" value="DEXDc"/>
    <property type="match status" value="1"/>
</dbReference>
<dbReference type="SUPFAM" id="SSF52540">
    <property type="entry name" value="P-loop containing nucleoside triphosphate hydrolases"/>
    <property type="match status" value="1"/>
</dbReference>
<dbReference type="CDD" id="cd17917">
    <property type="entry name" value="DEXHc_RHA-like"/>
    <property type="match status" value="1"/>
</dbReference>
<keyword evidence="4" id="KW-0067">ATP-binding</keyword>
<dbReference type="PROSITE" id="PS51194">
    <property type="entry name" value="HELICASE_CTER"/>
    <property type="match status" value="1"/>
</dbReference>
<keyword evidence="1" id="KW-0547">Nucleotide-binding</keyword>
<dbReference type="InterPro" id="IPR011545">
    <property type="entry name" value="DEAD/DEAH_box_helicase_dom"/>
</dbReference>
<dbReference type="STRING" id="1198029.A0A1U7LPT7"/>
<dbReference type="Pfam" id="PF00271">
    <property type="entry name" value="Helicase_C"/>
    <property type="match status" value="1"/>
</dbReference>
<dbReference type="Pfam" id="PF04408">
    <property type="entry name" value="WHD_HA2"/>
    <property type="match status" value="1"/>
</dbReference>
<evidence type="ECO:0000313" key="9">
    <source>
        <dbReference type="Proteomes" id="UP000186594"/>
    </source>
</evidence>
<dbReference type="Pfam" id="PF00270">
    <property type="entry name" value="DEAD"/>
    <property type="match status" value="1"/>
</dbReference>
<dbReference type="Gene3D" id="1.20.120.1080">
    <property type="match status" value="1"/>
</dbReference>
<dbReference type="SMART" id="SM00847">
    <property type="entry name" value="HA2"/>
    <property type="match status" value="1"/>
</dbReference>
<evidence type="ECO:0000256" key="2">
    <source>
        <dbReference type="ARBA" id="ARBA00022801"/>
    </source>
</evidence>
<evidence type="ECO:0000256" key="5">
    <source>
        <dbReference type="SAM" id="MobiDB-lite"/>
    </source>
</evidence>
<dbReference type="Gene3D" id="3.40.50.300">
    <property type="entry name" value="P-loop containing nucleotide triphosphate hydrolases"/>
    <property type="match status" value="2"/>
</dbReference>
<dbReference type="PROSITE" id="PS51192">
    <property type="entry name" value="HELICASE_ATP_BIND_1"/>
    <property type="match status" value="1"/>
</dbReference>
<dbReference type="Pfam" id="PF21010">
    <property type="entry name" value="HA2_C"/>
    <property type="match status" value="1"/>
</dbReference>
<evidence type="ECO:0000259" key="7">
    <source>
        <dbReference type="PROSITE" id="PS51194"/>
    </source>
</evidence>
<reference evidence="8 9" key="1">
    <citation type="submission" date="2016-04" db="EMBL/GenBank/DDBJ databases">
        <title>Evolutionary innovation and constraint leading to complex multicellularity in the Ascomycota.</title>
        <authorList>
            <person name="Cisse O."/>
            <person name="Nguyen A."/>
            <person name="Hewitt D.A."/>
            <person name="Jedd G."/>
            <person name="Stajich J.E."/>
        </authorList>
    </citation>
    <scope>NUCLEOTIDE SEQUENCE [LARGE SCALE GENOMIC DNA]</scope>
    <source>
        <strain evidence="8 9">DAH-3</strain>
    </source>
</reference>
<dbReference type="EMBL" id="LXFE01000695">
    <property type="protein sequence ID" value="OLL24649.1"/>
    <property type="molecule type" value="Genomic_DNA"/>
</dbReference>
<dbReference type="SMART" id="SM00490">
    <property type="entry name" value="HELICc"/>
    <property type="match status" value="1"/>
</dbReference>
<dbReference type="InterPro" id="IPR011709">
    <property type="entry name" value="DEAD-box_helicase_OB_fold"/>
</dbReference>
<feature type="region of interest" description="Disordered" evidence="5">
    <location>
        <begin position="1300"/>
        <end position="1341"/>
    </location>
</feature>
<evidence type="ECO:0000313" key="8">
    <source>
        <dbReference type="EMBL" id="OLL24649.1"/>
    </source>
</evidence>
<evidence type="ECO:0000256" key="3">
    <source>
        <dbReference type="ARBA" id="ARBA00022806"/>
    </source>
</evidence>
<protein>
    <submittedName>
        <fullName evidence="8">ATP-dependent RNA helicase DHX36</fullName>
    </submittedName>
</protein>
<dbReference type="Proteomes" id="UP000186594">
    <property type="component" value="Unassembled WGS sequence"/>
</dbReference>
<dbReference type="OrthoDB" id="5600252at2759"/>
<feature type="compositionally biased region" description="Basic and acidic residues" evidence="5">
    <location>
        <begin position="1304"/>
        <end position="1330"/>
    </location>
</feature>
<keyword evidence="9" id="KW-1185">Reference proteome</keyword>
<organism evidence="8 9">
    <name type="scientific">Neolecta irregularis (strain DAH-3)</name>
    <dbReference type="NCBI Taxonomy" id="1198029"/>
    <lineage>
        <taxon>Eukaryota</taxon>
        <taxon>Fungi</taxon>
        <taxon>Dikarya</taxon>
        <taxon>Ascomycota</taxon>
        <taxon>Taphrinomycotina</taxon>
        <taxon>Neolectales</taxon>
        <taxon>Neolectaceae</taxon>
        <taxon>Neolecta</taxon>
    </lineage>
</organism>
<name>A0A1U7LPT7_NEOID</name>
<feature type="domain" description="Helicase ATP-binding" evidence="6">
    <location>
        <begin position="443"/>
        <end position="618"/>
    </location>
</feature>
<dbReference type="PANTHER" id="PTHR18934">
    <property type="entry name" value="ATP-DEPENDENT RNA HELICASE"/>
    <property type="match status" value="1"/>
</dbReference>
<dbReference type="GO" id="GO:0003723">
    <property type="term" value="F:RNA binding"/>
    <property type="evidence" value="ECO:0007669"/>
    <property type="project" value="TreeGrafter"/>
</dbReference>
<accession>A0A1U7LPT7</accession>
<dbReference type="CDD" id="cd18791">
    <property type="entry name" value="SF2_C_RHA"/>
    <property type="match status" value="1"/>
</dbReference>
<dbReference type="InterPro" id="IPR014001">
    <property type="entry name" value="Helicase_ATP-bd"/>
</dbReference>
<dbReference type="InterPro" id="IPR048333">
    <property type="entry name" value="HA2_WH"/>
</dbReference>
<evidence type="ECO:0000256" key="1">
    <source>
        <dbReference type="ARBA" id="ARBA00022741"/>
    </source>
</evidence>
<dbReference type="InterPro" id="IPR007502">
    <property type="entry name" value="Helicase-assoc_dom"/>
</dbReference>
<sequence>MLRRTAALRPRLPPALFRTQATKQRSRKDLQSPLPPSPETVYDKSKLFDSVQSLVASKNLPRVNNYDAKSTITRALGLSTYNVSKRRLATSQSCPWAWEALVDIRIDKSRCLESLGHGPSSADAVACAWLHALLEIYSSPLIDQLHDPNDPLRTSSVTDTLWSSEQDALKDVYDYCGRFDETPLINRSNPRRDQEITVEISLPTQNIIARGASKSVINAHILAAIAFKQAAEEYHKEHGQSDLLVKDLSHLSTQTAMTFLEFRSMKLRLSHPRSTLHKSPIKGLWAASVSIADKELGSVDMTSKKHAEEVAYLVAAIEVKKEEPDLYNDFLKTIASSGGHLLKPLKPFDTEFDRDTFDAMDDTLFHLKRLGWNPSHSLPLPSITQQDIGKRMKPAKRFSQPELGCKSFLLKAKLEAYHANENIAELRAKRAALPMSAYKQQLLDLVKDNPVSVVIGATGSGKTTQLPQIILDNEIQACNGSRCNIICTQPRRIAATSVALRVANERNERLQETVGYQVRFDSRPPQPNGSISFCTTGVLLRQLQESITETLRDVTHIIIDEVHERDIQIDFLLVILKRMLKDRLDKNIQAPKIVLMSATIDSNLFTEYFQDLFPKGTACPKIDIPGRTFPVASHHLDEINADLKSRYPVARAPLLYDADSNIFLDREQEFKLKNDRSIDVVDQAEDRDIGARINWDGKSVIGFNGLIQLSTSQDDARIPYGLMATLIAHIAATTTEGSILVFLPGLVEITNLHNLLVRKPVLDADLTDTERYRIYMLHSSIPQMQQEVFDKLPPGVRKIILSTNIAETSITIPDVVFVVDSGKHRELMYDQTSRMSSLACTWISKSNARQRSGRAGRVQHGHYYSMMTNERFDSLQIACQPEILRADLQKICLDIKLLGMGDSVETVLSEAIQPPDPVAVVTAVQHLMALDAMDSSENLTPLGRVLAVLPVEPSLGKMVLLGVIFKCLDPVLILAASIGTKDPFLCPPHARAQAESSRLNFTQGSKSDQIGLLNAFTQWRQLKSLPNSRQAQSEFTFNNFLHRNSLSTIDQIARQILELLIKANLVKPDRTMSQNFRFGPPEMNVNSESIPLLRSLLTAGLYPNIACKISESKKGLRTLHNSCSLIHPSSVNSMRRQRAHETKSSPLFYTFSSKMKAADESSRAVFLRSTTAVDPLSLLVFGRQLEQKGWVLTVDQWLPFYVKGRSCGVILDFREAVYSVPRPTGINTNYKILSTTFARLGQQQFNALSDDDENERSLGMSSPSYSRFERSAEIDCEIRRREQLTQGFVQTLEIFDKMINPVSDSDRPSNRNFSREPREHFKPIDNKLEPDGFVSNCKRPNQEFHPNNFLSDLLESDSAKMRRSVDTNPAVKLREFLSDLNESGSAKVPTMKRTDDQSSNNRPSPLGSREDYNPRPSLLKAAM</sequence>
<gene>
    <name evidence="8" type="ORF">NEOLI_001313</name>
</gene>
<keyword evidence="2" id="KW-0378">Hydrolase</keyword>
<dbReference type="Pfam" id="PF07717">
    <property type="entry name" value="OB_NTP_bind"/>
    <property type="match status" value="1"/>
</dbReference>
<dbReference type="GO" id="GO:0016787">
    <property type="term" value="F:hydrolase activity"/>
    <property type="evidence" value="ECO:0007669"/>
    <property type="project" value="UniProtKB-KW"/>
</dbReference>
<dbReference type="OMA" id="MCKLVCR"/>
<comment type="caution">
    <text evidence="8">The sequence shown here is derived from an EMBL/GenBank/DDBJ whole genome shotgun (WGS) entry which is preliminary data.</text>
</comment>
<dbReference type="GO" id="GO:0004386">
    <property type="term" value="F:helicase activity"/>
    <property type="evidence" value="ECO:0007669"/>
    <property type="project" value="UniProtKB-KW"/>
</dbReference>
<dbReference type="GO" id="GO:0005524">
    <property type="term" value="F:ATP binding"/>
    <property type="evidence" value="ECO:0007669"/>
    <property type="project" value="UniProtKB-KW"/>
</dbReference>
<evidence type="ECO:0000259" key="6">
    <source>
        <dbReference type="PROSITE" id="PS51192"/>
    </source>
</evidence>
<keyword evidence="3 8" id="KW-0347">Helicase</keyword>
<dbReference type="InterPro" id="IPR001650">
    <property type="entry name" value="Helicase_C-like"/>
</dbReference>
<proteinExistence type="predicted"/>
<feature type="domain" description="Helicase C-terminal" evidence="7">
    <location>
        <begin position="725"/>
        <end position="899"/>
    </location>
</feature>